<sequence length="686" mass="79759">MNTEEKLAKTNYIDFKFNEPGINQQFSFVIITTQIPKKLGSWFKKAQALAIKKLTVIINGNVRQTRYLMMISRTAKIMDTDPDIQQKFVNFEQLGQYGITDDDLLLMLMKCRFQGKLDENRDWCNFNATDRLFLIMPNHTKEKPQQRVALEVMFDQHVLKLISRTFTEIEDDTVNVGYAVSEGCMKWQYRNRQQIFRLKSVDNQKNLINFFSIQESDYEQDKVSTLHKLLSLTQLQYWMCFKSGPIAHSCLTEMAVDKKNVTPLKRARIIDQLIHKTVTLMIDPESAAQREFAESFGRLWQRTPELATCQIKIITDSAMTTGLNIQILDDSQDSRYQKNTPHQVIQHLIYKNFVNEKVAGNALYLGNKVHLLEDAKIRTLLSQLLIKQDILSGKITFPNRDEMAAAAKFRYYMMADKAYYRLEIDDAGNLTSQKATKGQRGLSAEFERVIHEFDEGNEREALKFTKILAYEDKLYKLGETALRIIPNAEQINAMMRKARSHHSIHRWALLKVANELDDCNRELKQALITKIERINTETITIGSFQKILKTAPTLSWRPKLMATFNQRFFDNAHVWLHLPVKQQIYDDWWNGIYGIGLLMLGSDYYYYVGRNQIIKQDLTRATSLKQVVALDSMQPKADIQRIMPLLATLMNSGYVRDGQYTVVPFPFKYIREIMELETHGTQVTKH</sequence>
<organism evidence="1 2">
    <name type="scientific">Lactiplantibacillus paraplantarum</name>
    <dbReference type="NCBI Taxonomy" id="60520"/>
    <lineage>
        <taxon>Bacteria</taxon>
        <taxon>Bacillati</taxon>
        <taxon>Bacillota</taxon>
        <taxon>Bacilli</taxon>
        <taxon>Lactobacillales</taxon>
        <taxon>Lactobacillaceae</taxon>
        <taxon>Lactiplantibacillus</taxon>
    </lineage>
</organism>
<dbReference type="EMBL" id="BDOR01000045">
    <property type="protein sequence ID" value="GBF03694.1"/>
    <property type="molecule type" value="Genomic_DNA"/>
</dbReference>
<evidence type="ECO:0000313" key="1">
    <source>
        <dbReference type="EMBL" id="GBF03694.1"/>
    </source>
</evidence>
<name>A0ABQ0NF76_9LACO</name>
<proteinExistence type="predicted"/>
<accession>A0ABQ0NF76</accession>
<dbReference type="RefSeq" id="WP_103127307.1">
    <property type="nucleotide sequence ID" value="NZ_BDOR01000045.1"/>
</dbReference>
<evidence type="ECO:0000313" key="2">
    <source>
        <dbReference type="Proteomes" id="UP000236162"/>
    </source>
</evidence>
<protein>
    <submittedName>
        <fullName evidence="1">Uncharacterized protein</fullName>
    </submittedName>
</protein>
<gene>
    <name evidence="1" type="ORF">LPPLD21_03265</name>
</gene>
<dbReference type="Proteomes" id="UP000236162">
    <property type="component" value="Unassembled WGS sequence"/>
</dbReference>
<keyword evidence="2" id="KW-1185">Reference proteome</keyword>
<comment type="caution">
    <text evidence="1">The sequence shown here is derived from an EMBL/GenBank/DDBJ whole genome shotgun (WGS) entry which is preliminary data.</text>
</comment>
<reference evidence="1 2" key="1">
    <citation type="submission" date="2017-04" db="EMBL/GenBank/DDBJ databases">
        <title>In vitro and in silico characterization of Lactobacillus paraplantarum D2-1, a starter culture for soymilk fermentation.</title>
        <authorList>
            <person name="Endo A."/>
            <person name="Sasaki F."/>
            <person name="Maeno S."/>
            <person name="Kanesaki Y."/>
            <person name="Kubota E."/>
            <person name="Torres G.A."/>
            <person name="Tomita S."/>
            <person name="Nakagawa J."/>
        </authorList>
    </citation>
    <scope>NUCLEOTIDE SEQUENCE [LARGE SCALE GENOMIC DNA]</scope>
    <source>
        <strain evidence="1 2">D2-1</strain>
    </source>
</reference>